<dbReference type="EMBL" id="OZ034818">
    <property type="protein sequence ID" value="CAL1389655.1"/>
    <property type="molecule type" value="Genomic_DNA"/>
</dbReference>
<gene>
    <name evidence="1" type="ORF">LTRI10_LOCUS30497</name>
</gene>
<accession>A0AAV2EUL0</accession>
<protein>
    <submittedName>
        <fullName evidence="1">Uncharacterized protein</fullName>
    </submittedName>
</protein>
<keyword evidence="2" id="KW-1185">Reference proteome</keyword>
<name>A0AAV2EUL0_9ROSI</name>
<evidence type="ECO:0000313" key="1">
    <source>
        <dbReference type="EMBL" id="CAL1389655.1"/>
    </source>
</evidence>
<proteinExistence type="predicted"/>
<sequence>MRVESIEYIAWKFAIQCMLAEERWKMREEVVEVVEANEEEFIEDPQEDKYKEGKELDEANGFRMKEEVLVVVAYIGHEIILKSPPNFKEFLIKDPFVITLCSTKTTPSSLFLDG</sequence>
<evidence type="ECO:0000313" key="2">
    <source>
        <dbReference type="Proteomes" id="UP001497516"/>
    </source>
</evidence>
<organism evidence="1 2">
    <name type="scientific">Linum trigynum</name>
    <dbReference type="NCBI Taxonomy" id="586398"/>
    <lineage>
        <taxon>Eukaryota</taxon>
        <taxon>Viridiplantae</taxon>
        <taxon>Streptophyta</taxon>
        <taxon>Embryophyta</taxon>
        <taxon>Tracheophyta</taxon>
        <taxon>Spermatophyta</taxon>
        <taxon>Magnoliopsida</taxon>
        <taxon>eudicotyledons</taxon>
        <taxon>Gunneridae</taxon>
        <taxon>Pentapetalae</taxon>
        <taxon>rosids</taxon>
        <taxon>fabids</taxon>
        <taxon>Malpighiales</taxon>
        <taxon>Linaceae</taxon>
        <taxon>Linum</taxon>
    </lineage>
</organism>
<reference evidence="1 2" key="1">
    <citation type="submission" date="2024-04" db="EMBL/GenBank/DDBJ databases">
        <authorList>
            <person name="Fracassetti M."/>
        </authorList>
    </citation>
    <scope>NUCLEOTIDE SEQUENCE [LARGE SCALE GENOMIC DNA]</scope>
</reference>
<dbReference type="Proteomes" id="UP001497516">
    <property type="component" value="Chromosome 5"/>
</dbReference>
<dbReference type="AlphaFoldDB" id="A0AAV2EUL0"/>